<evidence type="ECO:0000313" key="3">
    <source>
        <dbReference type="Proteomes" id="UP000284219"/>
    </source>
</evidence>
<dbReference type="EMBL" id="MCHY01000003">
    <property type="protein sequence ID" value="RKD26488.1"/>
    <property type="molecule type" value="Genomic_DNA"/>
</dbReference>
<comment type="caution">
    <text evidence="2">The sequence shown here is derived from an EMBL/GenBank/DDBJ whole genome shotgun (WGS) entry which is preliminary data.</text>
</comment>
<dbReference type="InterPro" id="IPR052747">
    <property type="entry name" value="TA_system_RelE_toxin"/>
</dbReference>
<name>A0A419SQ30_9BACL</name>
<dbReference type="PANTHER" id="PTHR38813:SF1">
    <property type="entry name" value="TOXIN RELE1-RELATED"/>
    <property type="match status" value="1"/>
</dbReference>
<dbReference type="SUPFAM" id="SSF143011">
    <property type="entry name" value="RelE-like"/>
    <property type="match status" value="1"/>
</dbReference>
<evidence type="ECO:0000256" key="1">
    <source>
        <dbReference type="ARBA" id="ARBA00022649"/>
    </source>
</evidence>
<gene>
    <name evidence="2" type="ORF">BEP19_16755</name>
</gene>
<reference evidence="2 3" key="1">
    <citation type="submission" date="2016-08" db="EMBL/GenBank/DDBJ databases">
        <title>Novel Firmicute Genomes.</title>
        <authorList>
            <person name="Poppleton D.I."/>
            <person name="Gribaldo S."/>
        </authorList>
    </citation>
    <scope>NUCLEOTIDE SEQUENCE [LARGE SCALE GENOMIC DNA]</scope>
    <source>
        <strain evidence="2 3">RAOx-1</strain>
    </source>
</reference>
<proteinExistence type="predicted"/>
<dbReference type="Proteomes" id="UP000284219">
    <property type="component" value="Unassembled WGS sequence"/>
</dbReference>
<keyword evidence="1" id="KW-1277">Toxin-antitoxin system</keyword>
<dbReference type="Pfam" id="PF05016">
    <property type="entry name" value="ParE_toxin"/>
    <property type="match status" value="1"/>
</dbReference>
<sequence length="87" mass="10097">MSSDYQLIYHRNSIKFLAKQEKAIQERIASGLRGLLQVPPIGDIRSMKGYAGLYRLRVGAYRILFEIDHHEKIVYIRTIDSRGGIYK</sequence>
<evidence type="ECO:0000313" key="2">
    <source>
        <dbReference type="EMBL" id="RKD26488.1"/>
    </source>
</evidence>
<keyword evidence="3" id="KW-1185">Reference proteome</keyword>
<dbReference type="OrthoDB" id="9805098at2"/>
<dbReference type="RefSeq" id="WP_120188140.1">
    <property type="nucleotide sequence ID" value="NZ_MCHY01000003.1"/>
</dbReference>
<organism evidence="2 3">
    <name type="scientific">Ammoniphilus oxalaticus</name>
    <dbReference type="NCBI Taxonomy" id="66863"/>
    <lineage>
        <taxon>Bacteria</taxon>
        <taxon>Bacillati</taxon>
        <taxon>Bacillota</taxon>
        <taxon>Bacilli</taxon>
        <taxon>Bacillales</taxon>
        <taxon>Paenibacillaceae</taxon>
        <taxon>Aneurinibacillus group</taxon>
        <taxon>Ammoniphilus</taxon>
    </lineage>
</organism>
<protein>
    <submittedName>
        <fullName evidence="2">Plasmid stabilization protein</fullName>
    </submittedName>
</protein>
<dbReference type="InterPro" id="IPR007712">
    <property type="entry name" value="RelE/ParE_toxin"/>
</dbReference>
<dbReference type="Gene3D" id="3.30.2310.20">
    <property type="entry name" value="RelE-like"/>
    <property type="match status" value="1"/>
</dbReference>
<dbReference type="InterPro" id="IPR035093">
    <property type="entry name" value="RelE/ParE_toxin_dom_sf"/>
</dbReference>
<dbReference type="PANTHER" id="PTHR38813">
    <property type="match status" value="1"/>
</dbReference>
<accession>A0A419SQ30</accession>
<dbReference type="AlphaFoldDB" id="A0A419SQ30"/>